<accession>A0A9D1M7A5</accession>
<reference evidence="1" key="2">
    <citation type="journal article" date="2021" name="PeerJ">
        <title>Extensive microbial diversity within the chicken gut microbiome revealed by metagenomics and culture.</title>
        <authorList>
            <person name="Gilroy R."/>
            <person name="Ravi A."/>
            <person name="Getino M."/>
            <person name="Pursley I."/>
            <person name="Horton D.L."/>
            <person name="Alikhan N.F."/>
            <person name="Baker D."/>
            <person name="Gharbi K."/>
            <person name="Hall N."/>
            <person name="Watson M."/>
            <person name="Adriaenssens E.M."/>
            <person name="Foster-Nyarko E."/>
            <person name="Jarju S."/>
            <person name="Secka A."/>
            <person name="Antonio M."/>
            <person name="Oren A."/>
            <person name="Chaudhuri R.R."/>
            <person name="La Ragione R."/>
            <person name="Hildebrand F."/>
            <person name="Pallen M.J."/>
        </authorList>
    </citation>
    <scope>NUCLEOTIDE SEQUENCE</scope>
    <source>
        <strain evidence="1">CHK158-818</strain>
    </source>
</reference>
<dbReference type="AlphaFoldDB" id="A0A9D1M7A5"/>
<proteinExistence type="predicted"/>
<gene>
    <name evidence="1" type="ORF">IAB03_04915</name>
</gene>
<dbReference type="InterPro" id="IPR014985">
    <property type="entry name" value="WbqC"/>
</dbReference>
<name>A0A9D1M7A5_9BACT</name>
<organism evidence="1 2">
    <name type="scientific">Candidatus Gallibacteroides avistercoris</name>
    <dbReference type="NCBI Taxonomy" id="2840833"/>
    <lineage>
        <taxon>Bacteria</taxon>
        <taxon>Pseudomonadati</taxon>
        <taxon>Bacteroidota</taxon>
        <taxon>Bacteroidia</taxon>
        <taxon>Bacteroidales</taxon>
        <taxon>Bacteroidaceae</taxon>
        <taxon>Bacteroidaceae incertae sedis</taxon>
        <taxon>Candidatus Gallibacteroides</taxon>
    </lineage>
</organism>
<dbReference type="Proteomes" id="UP000824112">
    <property type="component" value="Unassembled WGS sequence"/>
</dbReference>
<evidence type="ECO:0000313" key="1">
    <source>
        <dbReference type="EMBL" id="HIU55135.1"/>
    </source>
</evidence>
<dbReference type="EMBL" id="DVNA01000111">
    <property type="protein sequence ID" value="HIU55135.1"/>
    <property type="molecule type" value="Genomic_DNA"/>
</dbReference>
<evidence type="ECO:0000313" key="2">
    <source>
        <dbReference type="Proteomes" id="UP000824112"/>
    </source>
</evidence>
<reference evidence="1" key="1">
    <citation type="submission" date="2020-10" db="EMBL/GenBank/DDBJ databases">
        <authorList>
            <person name="Gilroy R."/>
        </authorList>
    </citation>
    <scope>NUCLEOTIDE SEQUENCE</scope>
    <source>
        <strain evidence="1">CHK158-818</strain>
    </source>
</reference>
<comment type="caution">
    <text evidence="1">The sequence shown here is derived from an EMBL/GenBank/DDBJ whole genome shotgun (WGS) entry which is preliminary data.</text>
</comment>
<sequence>MERVFLSTAYLAPVSYYVQFLRFGQVCVERYEHYQKQSYRNRCHIVGANGVLPLSVPIVKPDSPDTPVCDIRVSDHGNWRHLHWNAIVSAYNSTPYFEYYQDDFAPFFEKVPTFLFDFNEQLRETVCGLLDIRPHMAYTDSYRRETLPQEEDLREAIHPKRKGDDTRLGFHPAPYYQVFSQKFGFVADMSILDLLFNMGPESVIVLRESISKEMSK</sequence>
<dbReference type="Pfam" id="PF08889">
    <property type="entry name" value="WbqC"/>
    <property type="match status" value="1"/>
</dbReference>
<protein>
    <submittedName>
        <fullName evidence="1">WbqC family protein</fullName>
    </submittedName>
</protein>